<dbReference type="EMBL" id="JAWDGP010002624">
    <property type="protein sequence ID" value="KAK3781382.1"/>
    <property type="molecule type" value="Genomic_DNA"/>
</dbReference>
<protein>
    <submittedName>
        <fullName evidence="2">Uncharacterized protein</fullName>
    </submittedName>
</protein>
<comment type="caution">
    <text evidence="2">The sequence shown here is derived from an EMBL/GenBank/DDBJ whole genome shotgun (WGS) entry which is preliminary data.</text>
</comment>
<reference evidence="2" key="1">
    <citation type="journal article" date="2023" name="G3 (Bethesda)">
        <title>A reference genome for the long-term kleptoplast-retaining sea slug Elysia crispata morphotype clarki.</title>
        <authorList>
            <person name="Eastman K.E."/>
            <person name="Pendleton A.L."/>
            <person name="Shaikh M.A."/>
            <person name="Suttiyut T."/>
            <person name="Ogas R."/>
            <person name="Tomko P."/>
            <person name="Gavelis G."/>
            <person name="Widhalm J.R."/>
            <person name="Wisecaver J.H."/>
        </authorList>
    </citation>
    <scope>NUCLEOTIDE SEQUENCE</scope>
    <source>
        <strain evidence="2">ECLA1</strain>
    </source>
</reference>
<keyword evidence="3" id="KW-1185">Reference proteome</keyword>
<name>A0AAE1DSS0_9GAST</name>
<keyword evidence="1" id="KW-1133">Transmembrane helix</keyword>
<organism evidence="2 3">
    <name type="scientific">Elysia crispata</name>
    <name type="common">lettuce slug</name>
    <dbReference type="NCBI Taxonomy" id="231223"/>
    <lineage>
        <taxon>Eukaryota</taxon>
        <taxon>Metazoa</taxon>
        <taxon>Spiralia</taxon>
        <taxon>Lophotrochozoa</taxon>
        <taxon>Mollusca</taxon>
        <taxon>Gastropoda</taxon>
        <taxon>Heterobranchia</taxon>
        <taxon>Euthyneura</taxon>
        <taxon>Panpulmonata</taxon>
        <taxon>Sacoglossa</taxon>
        <taxon>Placobranchoidea</taxon>
        <taxon>Plakobranchidae</taxon>
        <taxon>Elysia</taxon>
    </lineage>
</organism>
<evidence type="ECO:0000256" key="1">
    <source>
        <dbReference type="SAM" id="Phobius"/>
    </source>
</evidence>
<keyword evidence="1" id="KW-0472">Membrane</keyword>
<sequence length="148" mass="16192">MRSSFYRTAMLAPAARGEHQSFARVLTPNYCRQSSLAIPPEQLPIDLTLISFINGCVYRSDLVSASLKHPGLAAVIKSPSSTCRVMHAPDARPLLLISLAVESAASEMELCEVQTRAFNILQDPSLLILFFLSFPTLSLICQLLKALS</sequence>
<dbReference type="Proteomes" id="UP001283361">
    <property type="component" value="Unassembled WGS sequence"/>
</dbReference>
<evidence type="ECO:0000313" key="3">
    <source>
        <dbReference type="Proteomes" id="UP001283361"/>
    </source>
</evidence>
<proteinExistence type="predicted"/>
<keyword evidence="1" id="KW-0812">Transmembrane</keyword>
<evidence type="ECO:0000313" key="2">
    <source>
        <dbReference type="EMBL" id="KAK3781382.1"/>
    </source>
</evidence>
<feature type="transmembrane region" description="Helical" evidence="1">
    <location>
        <begin position="126"/>
        <end position="147"/>
    </location>
</feature>
<dbReference type="AlphaFoldDB" id="A0AAE1DSS0"/>
<gene>
    <name evidence="2" type="ORF">RRG08_019008</name>
</gene>
<accession>A0AAE1DSS0</accession>